<accession>A0A8J6H996</accession>
<evidence type="ECO:0000256" key="6">
    <source>
        <dbReference type="ARBA" id="ARBA00022857"/>
    </source>
</evidence>
<organism evidence="13 14">
    <name type="scientific">Tenebrio molitor</name>
    <name type="common">Yellow mealworm beetle</name>
    <dbReference type="NCBI Taxonomy" id="7067"/>
    <lineage>
        <taxon>Eukaryota</taxon>
        <taxon>Metazoa</taxon>
        <taxon>Ecdysozoa</taxon>
        <taxon>Arthropoda</taxon>
        <taxon>Hexapoda</taxon>
        <taxon>Insecta</taxon>
        <taxon>Pterygota</taxon>
        <taxon>Neoptera</taxon>
        <taxon>Endopterygota</taxon>
        <taxon>Coleoptera</taxon>
        <taxon>Polyphaga</taxon>
        <taxon>Cucujiformia</taxon>
        <taxon>Tenebrionidae</taxon>
        <taxon>Tenebrio</taxon>
    </lineage>
</organism>
<dbReference type="PANTHER" id="PTHR11082">
    <property type="entry name" value="TRNA-DIHYDROURIDINE SYNTHASE"/>
    <property type="match status" value="1"/>
</dbReference>
<dbReference type="Gene3D" id="3.20.20.70">
    <property type="entry name" value="Aldolase class I"/>
    <property type="match status" value="1"/>
</dbReference>
<reference evidence="13" key="1">
    <citation type="journal article" date="2020" name="J Insects Food Feed">
        <title>The yellow mealworm (Tenebrio molitor) genome: a resource for the emerging insects as food and feed industry.</title>
        <authorList>
            <person name="Eriksson T."/>
            <person name="Andere A."/>
            <person name="Kelstrup H."/>
            <person name="Emery V."/>
            <person name="Picard C."/>
        </authorList>
    </citation>
    <scope>NUCLEOTIDE SEQUENCE</scope>
    <source>
        <strain evidence="13">Stoneville</strain>
        <tissue evidence="13">Whole head</tissue>
    </source>
</reference>
<comment type="cofactor">
    <cofactor evidence="1">
        <name>FMN</name>
        <dbReference type="ChEBI" id="CHEBI:58210"/>
    </cofactor>
</comment>
<evidence type="ECO:0000256" key="9">
    <source>
        <dbReference type="ARBA" id="ARBA00071722"/>
    </source>
</evidence>
<dbReference type="EMBL" id="JABDTM020027933">
    <property type="protein sequence ID" value="KAH0809762.1"/>
    <property type="molecule type" value="Genomic_DNA"/>
</dbReference>
<keyword evidence="2" id="KW-0285">Flavoprotein</keyword>
<keyword evidence="3" id="KW-0288">FMN</keyword>
<dbReference type="Proteomes" id="UP000719412">
    <property type="component" value="Unassembled WGS sequence"/>
</dbReference>
<keyword evidence="8" id="KW-0520">NAD</keyword>
<dbReference type="GO" id="GO:0102267">
    <property type="term" value="F:tRNA-dihydrouridine20b synthase activity"/>
    <property type="evidence" value="ECO:0007669"/>
    <property type="project" value="UniProtKB-ARBA"/>
</dbReference>
<feature type="compositionally biased region" description="Basic residues" evidence="11">
    <location>
        <begin position="62"/>
        <end position="73"/>
    </location>
</feature>
<proteinExistence type="predicted"/>
<evidence type="ECO:0000256" key="10">
    <source>
        <dbReference type="ARBA" id="ARBA00078338"/>
    </source>
</evidence>
<dbReference type="GO" id="GO:0050660">
    <property type="term" value="F:flavin adenine dinucleotide binding"/>
    <property type="evidence" value="ECO:0007669"/>
    <property type="project" value="InterPro"/>
</dbReference>
<dbReference type="InterPro" id="IPR018517">
    <property type="entry name" value="tRNA_hU_synthase_CS"/>
</dbReference>
<dbReference type="SUPFAM" id="SSF51395">
    <property type="entry name" value="FMN-linked oxidoreductases"/>
    <property type="match status" value="1"/>
</dbReference>
<dbReference type="Pfam" id="PF01207">
    <property type="entry name" value="Dus"/>
    <property type="match status" value="1"/>
</dbReference>
<feature type="compositionally biased region" description="Basic and acidic residues" evidence="11">
    <location>
        <begin position="74"/>
        <end position="96"/>
    </location>
</feature>
<evidence type="ECO:0000259" key="12">
    <source>
        <dbReference type="Pfam" id="PF01207"/>
    </source>
</evidence>
<keyword evidence="6" id="KW-0521">NADP</keyword>
<evidence type="ECO:0000256" key="3">
    <source>
        <dbReference type="ARBA" id="ARBA00022643"/>
    </source>
</evidence>
<reference evidence="13" key="2">
    <citation type="submission" date="2021-08" db="EMBL/GenBank/DDBJ databases">
        <authorList>
            <person name="Eriksson T."/>
        </authorList>
    </citation>
    <scope>NUCLEOTIDE SEQUENCE</scope>
    <source>
        <strain evidence="13">Stoneville</strain>
        <tissue evidence="13">Whole head</tissue>
    </source>
</reference>
<dbReference type="CDD" id="cd02801">
    <property type="entry name" value="DUS_like_FMN"/>
    <property type="match status" value="1"/>
</dbReference>
<feature type="region of interest" description="Disordered" evidence="11">
    <location>
        <begin position="1904"/>
        <end position="1932"/>
    </location>
</feature>
<evidence type="ECO:0000313" key="13">
    <source>
        <dbReference type="EMBL" id="KAH0809762.1"/>
    </source>
</evidence>
<keyword evidence="7" id="KW-0560">Oxidoreductase</keyword>
<evidence type="ECO:0000256" key="1">
    <source>
        <dbReference type="ARBA" id="ARBA00001917"/>
    </source>
</evidence>
<comment type="caution">
    <text evidence="13">The sequence shown here is derived from an EMBL/GenBank/DDBJ whole genome shotgun (WGS) entry which is preliminary data.</text>
</comment>
<sequence>MFTNTTLSSRSSSSCSRNSSMPSLRMRNPLSPKTSYNPLFRHSDALTSFDASHFVFQEQRRKDKKNPVLRRYHSHDSHHSFDDPRDTKDDTPDSTKSRGSTGSESGHEYEARDFLERYSLPRVVRVGGGEPLLLYRCFDSFTKIQARGIVGRKGKEKADGNVLHFPEGYSGRSSWRVQRLVARSRANFHTRFVGNRVDCFRWENSQRGVETPFRKLNHKETKPSLVFISSVSRFRQPTCRVKFFAVVFLVSARRKTKFPQIRDRLRHLGWFSLTNERGEKSAVVHTSILQLVREQVCSFVSMQPFTAYATQTADLTDGSGKVQYLKTQARAGQLFQLRAVFQHRERLDGGGKNSTRSSRISRTARDKDLANRYAQLVSQNNQELYVPLTAKGEFYEIHSSMKARLCFPGMLDKTGPLALDRDCLYRITHLLRRVALPVKVKLITGPLPQGLPKDFTDTFVLENKFQEPLMVTCTLPPPNQDAIQHQISCISLNSTVKLSKSTLGFDSENRLFKSQRLQAALAFCHKNVESWYREVRIAPDFQQEEHCAECRKLAGTCDAACPKTQEPDKQIITKEVLEKFPKPKKWYKHFKLLGKGEDGAQLGDPLDGLDKSKSIDRYKDMSKLIEEKFGRKSYNPVKKSASFMFSTKRIDLDDGRRGNPALLKCQSLDTQLYSIAENQRASQERGSLRSYDFQMCILDEKEDEIVPLQQELNPKKTKPDLIPTLPKADHDRDHSYITERLCNEFHVKTKVQKVKCGGKNERSSGRHQQKACEPQKVIKSVVVQVHHQVKDDAFVNVEDIPYSHVADEVCQRPNGRKNSDENIYAEICESGPCCDNNSKLCERTKKETEYCYVKLGSNGDSVTQSDSDEAIYNTTRVKGETRITSARDNVISASVNEEVTYIERLLRFRGHFDEPSLNPVNVMELFENKEIVKICAPMVRYSKLQFRNLVKTYDCDLCYTPMILADSFCKSAKARNNEFTTNLNDVPLIAQFAANTVHDFVGAAHMVSPFCDGVDLNCGCPQRWAKQQGLGCILLERPELIHDLVRQCRNLIPKPFTVSVKMRLQKDLRKSIEVCTQLEKCGVSFLTVHGRTPDQLTGDVNVEALRTIVDGTTVPIVANGGVKTLQECLNLQKSTNCRGVMVANGLLTNPTLFTGTSATTTECVQRWLNICYNTTLDHNASELQTIPEKPNNLTFQCFHHHLVFMLEKILSRTEKRIFNNLQSFEDVLSFIRDRFAIVPELFDDAEFSKIRLINLDYAKRDDVYFELKPNRVKERCDDFLYNDSHEGQYFNSRDVFPCCFSVLLRNPRKQAPPRRRVLSRRGVLDFLSAPPSPSEAVSHQPSPPTPFLVRRPRAGTSGAVVVVGKCPKKCYNSHLSGRFDPSITSSEPERFCTTTSDCHPRVSISSVERFDRFGETSTRLRCADKHDLSTPGSLFYLSLNDVVYHNCRGPGTAALVDEFLPRIAFVPIANPPSHAATVATPRKEPGTSRRPRRKLRIPSAAIKSSAEFSAANFGRSFKVSGTVSTSSGRDSANQKLLIGLVEVKFSISRMREECWMTRHRDMHLFARRLTKYVSLAPINNSTERRSLLHISVRRNQRCKFRPSGPNPGRLLRPPDLDPDFPQEHSVNACSVKFYMRDKNAIVTERTETVVSVEAGGRLDVSIMSLSLSMLRFTQRRLLNRLWLRRVSFCSLLFGGDGIPLLFQTGKSAAKPQRVGGPEGGWKNPVEFNRTMESDVKSRLEELATLQRVAALGRANSEIPNLIGSGPGNSAVRLYYVPLLDRHFSTLARATPQNIIHPFIFFLQQSQDCCYQTTFAHASVIPTLLRLWRIPRIKEVIKSDEREKIVTRQKIEKPKCSSSVAARRLLLTRPVRCRDEGPPRTRGAQHRGSLTLLIFDCSPERTIGSPSTGWGPRTGKPHEEDPLPGGGGLHVASRHTQSITPSVVYLEGLAVSEHCS</sequence>
<dbReference type="GO" id="GO:0102266">
    <property type="term" value="F:tRNA-dihydrouridine20a synthase activity"/>
    <property type="evidence" value="ECO:0007669"/>
    <property type="project" value="UniProtKB-ARBA"/>
</dbReference>
<feature type="region of interest" description="Disordered" evidence="11">
    <location>
        <begin position="58"/>
        <end position="109"/>
    </location>
</feature>
<dbReference type="GO" id="GO:0006397">
    <property type="term" value="P:mRNA processing"/>
    <property type="evidence" value="ECO:0007669"/>
    <property type="project" value="UniProtKB-KW"/>
</dbReference>
<keyword evidence="4" id="KW-0507">mRNA processing</keyword>
<evidence type="ECO:0000256" key="8">
    <source>
        <dbReference type="ARBA" id="ARBA00023027"/>
    </source>
</evidence>
<gene>
    <name evidence="13" type="ORF">GEV33_013035</name>
</gene>
<feature type="compositionally biased region" description="Low complexity" evidence="11">
    <location>
        <begin position="8"/>
        <end position="25"/>
    </location>
</feature>
<feature type="domain" description="DUS-like FMN-binding" evidence="12">
    <location>
        <begin position="935"/>
        <end position="1175"/>
    </location>
</feature>
<name>A0A8J6H996_TENMO</name>
<dbReference type="InterPro" id="IPR035587">
    <property type="entry name" value="DUS-like_FMN-bd"/>
</dbReference>
<evidence type="ECO:0000256" key="11">
    <source>
        <dbReference type="SAM" id="MobiDB-lite"/>
    </source>
</evidence>
<evidence type="ECO:0000256" key="7">
    <source>
        <dbReference type="ARBA" id="ARBA00023002"/>
    </source>
</evidence>
<dbReference type="InterPro" id="IPR013785">
    <property type="entry name" value="Aldolase_TIM"/>
</dbReference>
<evidence type="ECO:0000256" key="2">
    <source>
        <dbReference type="ARBA" id="ARBA00022630"/>
    </source>
</evidence>
<dbReference type="PANTHER" id="PTHR11082:SF31">
    <property type="entry name" value="TRNA-DIHYDROURIDINE(20A_20B) SYNTHASE [NAD(P)+]-LIKE"/>
    <property type="match status" value="1"/>
</dbReference>
<evidence type="ECO:0000256" key="5">
    <source>
        <dbReference type="ARBA" id="ARBA00022694"/>
    </source>
</evidence>
<evidence type="ECO:0000256" key="4">
    <source>
        <dbReference type="ARBA" id="ARBA00022664"/>
    </source>
</evidence>
<keyword evidence="5" id="KW-0819">tRNA processing</keyword>
<protein>
    <recommendedName>
        <fullName evidence="9">tRNA-dihydrouridine(20a/20b) synthase [NAD(P)+]</fullName>
    </recommendedName>
    <alternativeName>
        <fullName evidence="10">tRNA-dihydrouridine synthase 4</fullName>
    </alternativeName>
</protein>
<dbReference type="FunFam" id="3.20.20.70:FF:000159">
    <property type="entry name" value="tRNA-dihydrouridine synthase 4"/>
    <property type="match status" value="1"/>
</dbReference>
<evidence type="ECO:0000313" key="14">
    <source>
        <dbReference type="Proteomes" id="UP000719412"/>
    </source>
</evidence>
<feature type="region of interest" description="Disordered" evidence="11">
    <location>
        <begin position="1"/>
        <end position="36"/>
    </location>
</feature>
<dbReference type="PROSITE" id="PS01136">
    <property type="entry name" value="UPF0034"/>
    <property type="match status" value="1"/>
</dbReference>
<keyword evidence="14" id="KW-1185">Reference proteome</keyword>